<evidence type="ECO:0000259" key="5">
    <source>
        <dbReference type="Pfam" id="PF07022"/>
    </source>
</evidence>
<reference evidence="7" key="3">
    <citation type="submission" date="2016-11" db="EMBL/GenBank/DDBJ databases">
        <authorList>
            <person name="Jaros S."/>
            <person name="Januszkiewicz K."/>
            <person name="Wedrychowicz H."/>
        </authorList>
    </citation>
    <scope>NUCLEOTIDE SEQUENCE [LARGE SCALE GENOMIC DNA]</scope>
    <source>
        <strain evidence="7">DSM 27989</strain>
    </source>
</reference>
<evidence type="ECO:0000313" key="6">
    <source>
        <dbReference type="EMBL" id="GGE89348.1"/>
    </source>
</evidence>
<evidence type="ECO:0000256" key="3">
    <source>
        <dbReference type="ARBA" id="ARBA00023163"/>
    </source>
</evidence>
<sequence>MSKNLDKKFILNTIKELYDFNSDTDFAKFLGIKPQTLSSWHSRNTFDTELLYAKCEEVSAEFLLTGDKKKLKRNQQNTLQYETVRKSVSISDDTRNTNSLTVLRESQENYSHTPRVVTVDKQGRDNVVLVPNKAAAGYLSGYGDTAFIQSLPTYNLPNINNGTFRMFQVAGDSMEPTIQNQSYVVGEWKENWSEDIKDGRVYIFVIQTDDYEGILVKRALNRIDKYGNILLKSDNRVYSTKNFIPSDIKEVWEVKLYLSFNIPDPSTIYDRMNDLEADIFQLKEQLKK</sequence>
<dbReference type="EMBL" id="BMFL01000002">
    <property type="protein sequence ID" value="GGE89348.1"/>
    <property type="molecule type" value="Genomic_DNA"/>
</dbReference>
<dbReference type="STRING" id="1434701.SAMN05443634_104119"/>
<dbReference type="Pfam" id="PF00717">
    <property type="entry name" value="Peptidase_S24"/>
    <property type="match status" value="1"/>
</dbReference>
<name>A0A1M6W0Z7_9FLAO</name>
<dbReference type="Gene3D" id="2.10.109.10">
    <property type="entry name" value="Umud Fragment, subunit A"/>
    <property type="match status" value="1"/>
</dbReference>
<keyword evidence="9" id="KW-1185">Reference proteome</keyword>
<dbReference type="InterPro" id="IPR015927">
    <property type="entry name" value="Peptidase_S24_S26A/B/C"/>
</dbReference>
<evidence type="ECO:0000313" key="7">
    <source>
        <dbReference type="EMBL" id="SHK87451.1"/>
    </source>
</evidence>
<reference evidence="6" key="5">
    <citation type="submission" date="2024-05" db="EMBL/GenBank/DDBJ databases">
        <authorList>
            <person name="Sun Q."/>
            <person name="Zhou Y."/>
        </authorList>
    </citation>
    <scope>NUCLEOTIDE SEQUENCE</scope>
    <source>
        <strain evidence="6">CGMCC 1.12707</strain>
    </source>
</reference>
<dbReference type="SUPFAM" id="SSF51306">
    <property type="entry name" value="LexA/Signal peptidase"/>
    <property type="match status" value="1"/>
</dbReference>
<protein>
    <submittedName>
        <fullName evidence="7">Bacteriophage CI repressor helix-turn-helix domain-containing protein</fullName>
    </submittedName>
</protein>
<feature type="domain" description="Peptidase S24/S26A/S26B/S26C" evidence="4">
    <location>
        <begin position="159"/>
        <end position="245"/>
    </location>
</feature>
<evidence type="ECO:0000256" key="2">
    <source>
        <dbReference type="ARBA" id="ARBA00023125"/>
    </source>
</evidence>
<dbReference type="Proteomes" id="UP000650994">
    <property type="component" value="Unassembled WGS sequence"/>
</dbReference>
<dbReference type="Gene3D" id="1.10.260.40">
    <property type="entry name" value="lambda repressor-like DNA-binding domains"/>
    <property type="match status" value="1"/>
</dbReference>
<reference evidence="6" key="1">
    <citation type="journal article" date="2014" name="Int. J. Syst. Evol. Microbiol.">
        <title>Complete genome of a new Firmicutes species belonging to the dominant human colonic microbiota ('Ruminococcus bicirculans') reveals two chromosomes and a selective capacity to utilize plant glucans.</title>
        <authorList>
            <consortium name="NISC Comparative Sequencing Program"/>
            <person name="Wegmann U."/>
            <person name="Louis P."/>
            <person name="Goesmann A."/>
            <person name="Henrissat B."/>
            <person name="Duncan S.H."/>
            <person name="Flint H.J."/>
        </authorList>
    </citation>
    <scope>NUCLEOTIDE SEQUENCE</scope>
    <source>
        <strain evidence="6">CGMCC 1.12707</strain>
    </source>
</reference>
<dbReference type="CDD" id="cd06462">
    <property type="entry name" value="Peptidase_S24_S26"/>
    <property type="match status" value="1"/>
</dbReference>
<dbReference type="GO" id="GO:0045892">
    <property type="term" value="P:negative regulation of DNA-templated transcription"/>
    <property type="evidence" value="ECO:0007669"/>
    <property type="project" value="InterPro"/>
</dbReference>
<dbReference type="InterPro" id="IPR010744">
    <property type="entry name" value="Phage_CI_N"/>
</dbReference>
<dbReference type="EMBL" id="FRBH01000004">
    <property type="protein sequence ID" value="SHK87451.1"/>
    <property type="molecule type" value="Genomic_DNA"/>
</dbReference>
<dbReference type="InterPro" id="IPR010982">
    <property type="entry name" value="Lambda_DNA-bd_dom_sf"/>
</dbReference>
<evidence type="ECO:0000313" key="9">
    <source>
        <dbReference type="Proteomes" id="UP000650994"/>
    </source>
</evidence>
<dbReference type="Proteomes" id="UP000184120">
    <property type="component" value="Unassembled WGS sequence"/>
</dbReference>
<dbReference type="AlphaFoldDB" id="A0A1M6W0Z7"/>
<evidence type="ECO:0000256" key="1">
    <source>
        <dbReference type="ARBA" id="ARBA00023015"/>
    </source>
</evidence>
<feature type="domain" description="Bacteriophage CI repressor N-terminal" evidence="5">
    <location>
        <begin position="11"/>
        <end position="69"/>
    </location>
</feature>
<keyword evidence="1" id="KW-0805">Transcription regulation</keyword>
<reference evidence="9" key="4">
    <citation type="journal article" date="2019" name="Int. J. Syst. Evol. Microbiol.">
        <title>The Global Catalogue of Microorganisms (GCM) 10K type strain sequencing project: providing services to taxonomists for standard genome sequencing and annotation.</title>
        <authorList>
            <consortium name="The Broad Institute Genomics Platform"/>
            <consortium name="The Broad Institute Genome Sequencing Center for Infectious Disease"/>
            <person name="Wu L."/>
            <person name="Ma J."/>
        </authorList>
    </citation>
    <scope>NUCLEOTIDE SEQUENCE [LARGE SCALE GENOMIC DNA]</scope>
    <source>
        <strain evidence="9">CGMCC 1.12707</strain>
    </source>
</reference>
<dbReference type="InterPro" id="IPR036286">
    <property type="entry name" value="LexA/Signal_pep-like_sf"/>
</dbReference>
<evidence type="ECO:0000313" key="8">
    <source>
        <dbReference type="Proteomes" id="UP000184120"/>
    </source>
</evidence>
<gene>
    <name evidence="6" type="ORF">GCM10010984_03720</name>
    <name evidence="7" type="ORF">SAMN05443634_104119</name>
</gene>
<keyword evidence="3" id="KW-0804">Transcription</keyword>
<reference evidence="8" key="2">
    <citation type="submission" date="2016-11" db="EMBL/GenBank/DDBJ databases">
        <authorList>
            <person name="Varghese N."/>
            <person name="Submissions S."/>
        </authorList>
    </citation>
    <scope>NUCLEOTIDE SEQUENCE [LARGE SCALE GENOMIC DNA]</scope>
    <source>
        <strain evidence="8">DSM 27989</strain>
    </source>
</reference>
<organism evidence="7 8">
    <name type="scientific">Chishuiella changwenlii</name>
    <dbReference type="NCBI Taxonomy" id="1434701"/>
    <lineage>
        <taxon>Bacteria</taxon>
        <taxon>Pseudomonadati</taxon>
        <taxon>Bacteroidota</taxon>
        <taxon>Flavobacteriia</taxon>
        <taxon>Flavobacteriales</taxon>
        <taxon>Weeksellaceae</taxon>
        <taxon>Chishuiella</taxon>
    </lineage>
</organism>
<proteinExistence type="predicted"/>
<dbReference type="GO" id="GO:0003677">
    <property type="term" value="F:DNA binding"/>
    <property type="evidence" value="ECO:0007669"/>
    <property type="project" value="UniProtKB-KW"/>
</dbReference>
<dbReference type="PANTHER" id="PTHR40661:SF1">
    <property type="entry name" value="HTH CRO_C1-TYPE DOMAIN-CONTAINING PROTEIN"/>
    <property type="match status" value="1"/>
</dbReference>
<dbReference type="RefSeq" id="WP_072930567.1">
    <property type="nucleotide sequence ID" value="NZ_BMFL01000002.1"/>
</dbReference>
<evidence type="ECO:0000259" key="4">
    <source>
        <dbReference type="Pfam" id="PF00717"/>
    </source>
</evidence>
<dbReference type="PANTHER" id="PTHR40661">
    <property type="match status" value="1"/>
</dbReference>
<keyword evidence="2" id="KW-0238">DNA-binding</keyword>
<dbReference type="Pfam" id="PF07022">
    <property type="entry name" value="Phage_CI_repr"/>
    <property type="match status" value="1"/>
</dbReference>
<dbReference type="OrthoDB" id="3831186at2"/>
<accession>A0A1M6W0Z7</accession>